<dbReference type="RefSeq" id="WP_090322443.1">
    <property type="nucleotide sequence ID" value="NZ_FNKJ01000003.1"/>
</dbReference>
<dbReference type="Pfam" id="PF07867">
    <property type="entry name" value="DUF1654"/>
    <property type="match status" value="1"/>
</dbReference>
<dbReference type="OrthoDB" id="6904615at2"/>
<evidence type="ECO:0000313" key="1">
    <source>
        <dbReference type="EMBL" id="SDR01362.1"/>
    </source>
</evidence>
<keyword evidence="2" id="KW-1185">Reference proteome</keyword>
<evidence type="ECO:0000313" key="2">
    <source>
        <dbReference type="Proteomes" id="UP000199570"/>
    </source>
</evidence>
<reference evidence="2" key="1">
    <citation type="submission" date="2016-10" db="EMBL/GenBank/DDBJ databases">
        <authorList>
            <person name="Varghese N."/>
            <person name="Submissions S."/>
        </authorList>
    </citation>
    <scope>NUCLEOTIDE SEQUENCE [LARGE SCALE GENOMIC DNA]</scope>
    <source>
        <strain evidence="2">BS3775</strain>
    </source>
</reference>
<gene>
    <name evidence="1" type="ORF">SAMN04490195_2750</name>
</gene>
<dbReference type="Proteomes" id="UP000199570">
    <property type="component" value="Unassembled WGS sequence"/>
</dbReference>
<sequence>MPQPTPQTTKKPSSYELAGRRIQKLIAAPGVQKVQAITVSRLEHESAEDWQRLIDEISETAGVMVEALEDGAIRIGWRQYCEA</sequence>
<name>A0A1H1FJZ2_9PSED</name>
<protein>
    <submittedName>
        <fullName evidence="1">Uncharacterized protein</fullName>
    </submittedName>
</protein>
<accession>A0A1H1FJZ2</accession>
<dbReference type="EMBL" id="FNKJ01000003">
    <property type="protein sequence ID" value="SDR01362.1"/>
    <property type="molecule type" value="Genomic_DNA"/>
</dbReference>
<dbReference type="AlphaFoldDB" id="A0A1H1FJZ2"/>
<proteinExistence type="predicted"/>
<organism evidence="1 2">
    <name type="scientific">Pseudomonas moorei</name>
    <dbReference type="NCBI Taxonomy" id="395599"/>
    <lineage>
        <taxon>Bacteria</taxon>
        <taxon>Pseudomonadati</taxon>
        <taxon>Pseudomonadota</taxon>
        <taxon>Gammaproteobacteria</taxon>
        <taxon>Pseudomonadales</taxon>
        <taxon>Pseudomonadaceae</taxon>
        <taxon>Pseudomonas</taxon>
    </lineage>
</organism>
<dbReference type="InterPro" id="IPR012449">
    <property type="entry name" value="Phage_F116_Orf28"/>
</dbReference>